<accession>A0A4Z0Y107</accession>
<name>A0A4Z0Y107_9PEZI</name>
<reference evidence="1 2" key="1">
    <citation type="submission" date="2019-03" db="EMBL/GenBank/DDBJ databases">
        <title>Draft genome sequence of Xylaria hypoxylon DSM 108379, a ubiquitous saprotrophic-parasitic fungi on hardwood.</title>
        <authorList>
            <person name="Buettner E."/>
            <person name="Leonhardt S."/>
            <person name="Gebauer A.M."/>
            <person name="Liers C."/>
            <person name="Hofrichter M."/>
            <person name="Kellner H."/>
        </authorList>
    </citation>
    <scope>NUCLEOTIDE SEQUENCE [LARGE SCALE GENOMIC DNA]</scope>
    <source>
        <strain evidence="1 2">DSM 108379</strain>
    </source>
</reference>
<gene>
    <name evidence="1" type="ORF">E0Z10_g10711</name>
</gene>
<keyword evidence="2" id="KW-1185">Reference proteome</keyword>
<proteinExistence type="predicted"/>
<organism evidence="1 2">
    <name type="scientific">Xylaria hypoxylon</name>
    <dbReference type="NCBI Taxonomy" id="37992"/>
    <lineage>
        <taxon>Eukaryota</taxon>
        <taxon>Fungi</taxon>
        <taxon>Dikarya</taxon>
        <taxon>Ascomycota</taxon>
        <taxon>Pezizomycotina</taxon>
        <taxon>Sordariomycetes</taxon>
        <taxon>Xylariomycetidae</taxon>
        <taxon>Xylariales</taxon>
        <taxon>Xylariaceae</taxon>
        <taxon>Xylaria</taxon>
    </lineage>
</organism>
<evidence type="ECO:0000313" key="2">
    <source>
        <dbReference type="Proteomes" id="UP000297716"/>
    </source>
</evidence>
<evidence type="ECO:0000313" key="1">
    <source>
        <dbReference type="EMBL" id="TGJ77559.1"/>
    </source>
</evidence>
<dbReference type="EMBL" id="SKBN01000464">
    <property type="protein sequence ID" value="TGJ77559.1"/>
    <property type="molecule type" value="Genomic_DNA"/>
</dbReference>
<dbReference type="AlphaFoldDB" id="A0A4Z0Y107"/>
<sequence>MRISFITENTIKDDTSATNSTPIKTEDDENDEWEWQRAWEEFGIQLDGFSRIMVIPYGTFERLGDGGWGYFQMKAGDILNTTPHFFLDASNDNRVYLADLDEFMDRTPCVMTHYADGKFPVISLRNNTAMSLEFLQPSPPPTPSPPMPSHLAELPWLHSNPPTPINHLSMPEDLYNDEYVGIEDYVDLRADIELDRYLCEAY</sequence>
<comment type="caution">
    <text evidence="1">The sequence shown here is derived from an EMBL/GenBank/DDBJ whole genome shotgun (WGS) entry which is preliminary data.</text>
</comment>
<protein>
    <submittedName>
        <fullName evidence="1">Uncharacterized protein</fullName>
    </submittedName>
</protein>
<dbReference type="Proteomes" id="UP000297716">
    <property type="component" value="Unassembled WGS sequence"/>
</dbReference>